<accession>A0ABS8S5E2</accession>
<evidence type="ECO:0000313" key="1">
    <source>
        <dbReference type="EMBL" id="MCD7454018.1"/>
    </source>
</evidence>
<name>A0ABS8S5E2_DATST</name>
<gene>
    <name evidence="1" type="ORF">HAX54_023259</name>
</gene>
<keyword evidence="2" id="KW-1185">Reference proteome</keyword>
<protein>
    <submittedName>
        <fullName evidence="1">Uncharacterized protein</fullName>
    </submittedName>
</protein>
<dbReference type="Proteomes" id="UP000823775">
    <property type="component" value="Unassembled WGS sequence"/>
</dbReference>
<proteinExistence type="predicted"/>
<evidence type="ECO:0000313" key="2">
    <source>
        <dbReference type="Proteomes" id="UP000823775"/>
    </source>
</evidence>
<feature type="non-terminal residue" evidence="1">
    <location>
        <position position="83"/>
    </location>
</feature>
<dbReference type="EMBL" id="JACEIK010000282">
    <property type="protein sequence ID" value="MCD7454018.1"/>
    <property type="molecule type" value="Genomic_DNA"/>
</dbReference>
<comment type="caution">
    <text evidence="1">The sequence shown here is derived from an EMBL/GenBank/DDBJ whole genome shotgun (WGS) entry which is preliminary data.</text>
</comment>
<reference evidence="1 2" key="1">
    <citation type="journal article" date="2021" name="BMC Genomics">
        <title>Datura genome reveals duplications of psychoactive alkaloid biosynthetic genes and high mutation rate following tissue culture.</title>
        <authorList>
            <person name="Rajewski A."/>
            <person name="Carter-House D."/>
            <person name="Stajich J."/>
            <person name="Litt A."/>
        </authorList>
    </citation>
    <scope>NUCLEOTIDE SEQUENCE [LARGE SCALE GENOMIC DNA]</scope>
    <source>
        <strain evidence="1">AR-01</strain>
    </source>
</reference>
<organism evidence="1 2">
    <name type="scientific">Datura stramonium</name>
    <name type="common">Jimsonweed</name>
    <name type="synonym">Common thornapple</name>
    <dbReference type="NCBI Taxonomy" id="4076"/>
    <lineage>
        <taxon>Eukaryota</taxon>
        <taxon>Viridiplantae</taxon>
        <taxon>Streptophyta</taxon>
        <taxon>Embryophyta</taxon>
        <taxon>Tracheophyta</taxon>
        <taxon>Spermatophyta</taxon>
        <taxon>Magnoliopsida</taxon>
        <taxon>eudicotyledons</taxon>
        <taxon>Gunneridae</taxon>
        <taxon>Pentapetalae</taxon>
        <taxon>asterids</taxon>
        <taxon>lamiids</taxon>
        <taxon>Solanales</taxon>
        <taxon>Solanaceae</taxon>
        <taxon>Solanoideae</taxon>
        <taxon>Datureae</taxon>
        <taxon>Datura</taxon>
    </lineage>
</organism>
<sequence length="83" mass="9404">MSLASTSFQSLVRLDLTQISFDPVMMFTILKAPLLFTLLFTSCDGLQYLNIFASQLHGLHIIDSHNIDFSFLKSYTELKSLTI</sequence>